<dbReference type="Pfam" id="PF13621">
    <property type="entry name" value="Cupin_8"/>
    <property type="match status" value="1"/>
</dbReference>
<feature type="transmembrane region" description="Helical" evidence="1">
    <location>
        <begin position="55"/>
        <end position="79"/>
    </location>
</feature>
<dbReference type="GO" id="GO:0016706">
    <property type="term" value="F:2-oxoglutarate-dependent dioxygenase activity"/>
    <property type="evidence" value="ECO:0007669"/>
    <property type="project" value="TreeGrafter"/>
</dbReference>
<dbReference type="AlphaFoldDB" id="A0A9Q1H4Y2"/>
<comment type="caution">
    <text evidence="3">The sequence shown here is derived from an EMBL/GenBank/DDBJ whole genome shotgun (WGS) entry which is preliminary data.</text>
</comment>
<protein>
    <recommendedName>
        <fullName evidence="2">JmjC domain-containing protein</fullName>
    </recommendedName>
</protein>
<proteinExistence type="predicted"/>
<dbReference type="OrthoDB" id="10063099at2759"/>
<name>A0A9Q1H4Y2_HOLLE</name>
<evidence type="ECO:0000313" key="4">
    <source>
        <dbReference type="Proteomes" id="UP001152320"/>
    </source>
</evidence>
<gene>
    <name evidence="3" type="ORF">HOLleu_26032</name>
</gene>
<dbReference type="PANTHER" id="PTHR12480:SF19">
    <property type="entry name" value="CUPIN-LIKE DOMAIN-CONTAINING PROTEIN"/>
    <property type="match status" value="1"/>
</dbReference>
<dbReference type="SUPFAM" id="SSF51197">
    <property type="entry name" value="Clavaminate synthase-like"/>
    <property type="match status" value="1"/>
</dbReference>
<feature type="domain" description="JmjC" evidence="2">
    <location>
        <begin position="221"/>
        <end position="331"/>
    </location>
</feature>
<keyword evidence="4" id="KW-1185">Reference proteome</keyword>
<accession>A0A9Q1H4Y2</accession>
<evidence type="ECO:0000259" key="2">
    <source>
        <dbReference type="PROSITE" id="PS51184"/>
    </source>
</evidence>
<dbReference type="Proteomes" id="UP001152320">
    <property type="component" value="Chromosome 12"/>
</dbReference>
<evidence type="ECO:0000313" key="3">
    <source>
        <dbReference type="EMBL" id="KAJ8032491.1"/>
    </source>
</evidence>
<dbReference type="PANTHER" id="PTHR12480">
    <property type="entry name" value="ARGININE DEMETHYLASE AND LYSYL-HYDROXYLASE JMJD"/>
    <property type="match status" value="1"/>
</dbReference>
<organism evidence="3 4">
    <name type="scientific">Holothuria leucospilota</name>
    <name type="common">Black long sea cucumber</name>
    <name type="synonym">Mertensiothuria leucospilota</name>
    <dbReference type="NCBI Taxonomy" id="206669"/>
    <lineage>
        <taxon>Eukaryota</taxon>
        <taxon>Metazoa</taxon>
        <taxon>Echinodermata</taxon>
        <taxon>Eleutherozoa</taxon>
        <taxon>Echinozoa</taxon>
        <taxon>Holothuroidea</taxon>
        <taxon>Aspidochirotacea</taxon>
        <taxon>Aspidochirotida</taxon>
        <taxon>Holothuriidae</taxon>
        <taxon>Holothuria</taxon>
    </lineage>
</organism>
<dbReference type="InterPro" id="IPR003347">
    <property type="entry name" value="JmjC_dom"/>
</dbReference>
<keyword evidence="1" id="KW-0812">Transmembrane</keyword>
<dbReference type="Gene3D" id="2.60.120.650">
    <property type="entry name" value="Cupin"/>
    <property type="match status" value="1"/>
</dbReference>
<dbReference type="InterPro" id="IPR050910">
    <property type="entry name" value="JMJD6_ArgDemeth/LysHydrox"/>
</dbReference>
<evidence type="ECO:0000256" key="1">
    <source>
        <dbReference type="SAM" id="Phobius"/>
    </source>
</evidence>
<dbReference type="EMBL" id="JAIZAY010000012">
    <property type="protein sequence ID" value="KAJ8032491.1"/>
    <property type="molecule type" value="Genomic_DNA"/>
</dbReference>
<dbReference type="InterPro" id="IPR041667">
    <property type="entry name" value="Cupin_8"/>
</dbReference>
<dbReference type="PROSITE" id="PS51184">
    <property type="entry name" value="JMJC"/>
    <property type="match status" value="1"/>
</dbReference>
<keyword evidence="1" id="KW-1133">Transmembrane helix</keyword>
<keyword evidence="1" id="KW-0472">Membrane</keyword>
<reference evidence="3" key="1">
    <citation type="submission" date="2021-10" db="EMBL/GenBank/DDBJ databases">
        <title>Tropical sea cucumber genome reveals ecological adaptation and Cuvierian tubules defense mechanism.</title>
        <authorList>
            <person name="Chen T."/>
        </authorList>
    </citation>
    <scope>NUCLEOTIDE SEQUENCE</scope>
    <source>
        <strain evidence="3">Nanhai2018</strain>
        <tissue evidence="3">Muscle</tissue>
    </source>
</reference>
<sequence length="331" mass="37767">MTSKQRAEDMKNLVRDVVTNAATDGLSTKQMTDGLEKVFQDFQLSPSMLKESKSFLCSVRILSVLTIVMVFVAFVLSYFTGLATDGVFDLVHKQDCLVPSNLLVNEIGRPVSDCSMCYGMESVPVSRNITKETFLKEFAYSGKPVLIKQATSDWLALEAFDFYFFRELYAKYPKSLQHIEKYCNFLRYNTEFVTLADFFKMDDDRVSRLDWYIGWSNCDTRVMMELRKYYQKPFFLPDDSISSNLDWIFIGGAGPGAGLHIDLVDSASWQAQIKGKKTWTLVPPPECEQKCQELNVTVEQGDIIVLDTNLWFHKTEIAKGEISITIGSEYD</sequence>